<dbReference type="EMBL" id="MFHI01000020">
    <property type="protein sequence ID" value="OGF78741.1"/>
    <property type="molecule type" value="Genomic_DNA"/>
</dbReference>
<comment type="caution">
    <text evidence="1">The sequence shown here is derived from an EMBL/GenBank/DDBJ whole genome shotgun (WGS) entry which is preliminary data.</text>
</comment>
<dbReference type="AlphaFoldDB" id="A0A1F5WTX9"/>
<sequence>MNRKGCLAASPLGIEFGEDLPVISERNRNRSLRELGVHSAKRNTKNIDNYSLPDWLAKRSFE</sequence>
<organism evidence="1 2">
    <name type="scientific">Candidatus Giovannonibacteria bacterium RIFCSPHIGHO2_02_43_13</name>
    <dbReference type="NCBI Taxonomy" id="1798330"/>
    <lineage>
        <taxon>Bacteria</taxon>
        <taxon>Candidatus Giovannoniibacteriota</taxon>
    </lineage>
</organism>
<evidence type="ECO:0000313" key="1">
    <source>
        <dbReference type="EMBL" id="OGF78741.1"/>
    </source>
</evidence>
<gene>
    <name evidence="1" type="ORF">A2W54_03040</name>
</gene>
<reference evidence="1 2" key="1">
    <citation type="journal article" date="2016" name="Nat. Commun.">
        <title>Thousands of microbial genomes shed light on interconnected biogeochemical processes in an aquifer system.</title>
        <authorList>
            <person name="Anantharaman K."/>
            <person name="Brown C.T."/>
            <person name="Hug L.A."/>
            <person name="Sharon I."/>
            <person name="Castelle C.J."/>
            <person name="Probst A.J."/>
            <person name="Thomas B.C."/>
            <person name="Singh A."/>
            <person name="Wilkins M.J."/>
            <person name="Karaoz U."/>
            <person name="Brodie E.L."/>
            <person name="Williams K.H."/>
            <person name="Hubbard S.S."/>
            <person name="Banfield J.F."/>
        </authorList>
    </citation>
    <scope>NUCLEOTIDE SEQUENCE [LARGE SCALE GENOMIC DNA]</scope>
</reference>
<accession>A0A1F5WTX9</accession>
<name>A0A1F5WTX9_9BACT</name>
<dbReference type="Proteomes" id="UP000178425">
    <property type="component" value="Unassembled WGS sequence"/>
</dbReference>
<protein>
    <submittedName>
        <fullName evidence="1">Uncharacterized protein</fullName>
    </submittedName>
</protein>
<evidence type="ECO:0000313" key="2">
    <source>
        <dbReference type="Proteomes" id="UP000178425"/>
    </source>
</evidence>
<proteinExistence type="predicted"/>